<protein>
    <submittedName>
        <fullName evidence="1">Uncharacterized protein</fullName>
    </submittedName>
</protein>
<proteinExistence type="predicted"/>
<dbReference type="EMBL" id="GBXM01013733">
    <property type="protein sequence ID" value="JAH94844.1"/>
    <property type="molecule type" value="Transcribed_RNA"/>
</dbReference>
<name>A0A0E9WWW1_ANGAN</name>
<evidence type="ECO:0000313" key="1">
    <source>
        <dbReference type="EMBL" id="JAH94844.1"/>
    </source>
</evidence>
<reference evidence="1" key="2">
    <citation type="journal article" date="2015" name="Fish Shellfish Immunol.">
        <title>Early steps in the European eel (Anguilla anguilla)-Vibrio vulnificus interaction in the gills: Role of the RtxA13 toxin.</title>
        <authorList>
            <person name="Callol A."/>
            <person name="Pajuelo D."/>
            <person name="Ebbesson L."/>
            <person name="Teles M."/>
            <person name="MacKenzie S."/>
            <person name="Amaro C."/>
        </authorList>
    </citation>
    <scope>NUCLEOTIDE SEQUENCE</scope>
</reference>
<dbReference type="AlphaFoldDB" id="A0A0E9WWW1"/>
<organism evidence="1">
    <name type="scientific">Anguilla anguilla</name>
    <name type="common">European freshwater eel</name>
    <name type="synonym">Muraena anguilla</name>
    <dbReference type="NCBI Taxonomy" id="7936"/>
    <lineage>
        <taxon>Eukaryota</taxon>
        <taxon>Metazoa</taxon>
        <taxon>Chordata</taxon>
        <taxon>Craniata</taxon>
        <taxon>Vertebrata</taxon>
        <taxon>Euteleostomi</taxon>
        <taxon>Actinopterygii</taxon>
        <taxon>Neopterygii</taxon>
        <taxon>Teleostei</taxon>
        <taxon>Anguilliformes</taxon>
        <taxon>Anguillidae</taxon>
        <taxon>Anguilla</taxon>
    </lineage>
</organism>
<reference evidence="1" key="1">
    <citation type="submission" date="2014-11" db="EMBL/GenBank/DDBJ databases">
        <authorList>
            <person name="Amaro Gonzalez C."/>
        </authorList>
    </citation>
    <scope>NUCLEOTIDE SEQUENCE</scope>
</reference>
<sequence>MHPRRYRKTISTHIHNLIILPYPHMLVEFF</sequence>
<accession>A0A0E9WWW1</accession>